<dbReference type="RefSeq" id="WP_176005334.1">
    <property type="nucleotide sequence ID" value="NZ_JABWMI010000006.1"/>
</dbReference>
<comment type="caution">
    <text evidence="1">The sequence shown here is derived from an EMBL/GenBank/DDBJ whole genome shotgun (WGS) entry which is preliminary data.</text>
</comment>
<organism evidence="1 2">
    <name type="scientific">Flavobacterium agri</name>
    <dbReference type="NCBI Taxonomy" id="2743471"/>
    <lineage>
        <taxon>Bacteria</taxon>
        <taxon>Pseudomonadati</taxon>
        <taxon>Bacteroidota</taxon>
        <taxon>Flavobacteriia</taxon>
        <taxon>Flavobacteriales</taxon>
        <taxon>Flavobacteriaceae</taxon>
        <taxon>Flavobacterium</taxon>
    </lineage>
</organism>
<dbReference type="AlphaFoldDB" id="A0A7Y8Y165"/>
<sequence length="103" mass="11983">MTHVNRMHDYTFEHFGQAKTITDGFIDRQIKIAQSSLIQHLDITLDDIGRRTQTANVTYDGKTGTRIEYLVSKHGENLQWLTIFYNTERSFLTITSEIYLGIK</sequence>
<dbReference type="Proteomes" id="UP000535020">
    <property type="component" value="Unassembled WGS sequence"/>
</dbReference>
<gene>
    <name evidence="1" type="ORF">HZF10_06300</name>
</gene>
<accession>A0A7Y8Y165</accession>
<dbReference type="EMBL" id="JACBJI010000002">
    <property type="protein sequence ID" value="NYA70525.1"/>
    <property type="molecule type" value="Genomic_DNA"/>
</dbReference>
<evidence type="ECO:0000313" key="2">
    <source>
        <dbReference type="Proteomes" id="UP000535020"/>
    </source>
</evidence>
<name>A0A7Y8Y165_9FLAO</name>
<protein>
    <submittedName>
        <fullName evidence="1">Uncharacterized protein</fullName>
    </submittedName>
</protein>
<keyword evidence="2" id="KW-1185">Reference proteome</keyword>
<proteinExistence type="predicted"/>
<reference evidence="1 2" key="1">
    <citation type="submission" date="2020-07" db="EMBL/GenBank/DDBJ databases">
        <authorList>
            <person name="Sun Q."/>
        </authorList>
    </citation>
    <scope>NUCLEOTIDE SEQUENCE [LARGE SCALE GENOMIC DNA]</scope>
    <source>
        <strain evidence="1 2">MAH-1</strain>
    </source>
</reference>
<evidence type="ECO:0000313" key="1">
    <source>
        <dbReference type="EMBL" id="NYA70525.1"/>
    </source>
</evidence>